<gene>
    <name evidence="4" type="ORF">OHK93_002774</name>
</gene>
<evidence type="ECO:0000313" key="5">
    <source>
        <dbReference type="Proteomes" id="UP001161017"/>
    </source>
</evidence>
<dbReference type="Proteomes" id="UP001161017">
    <property type="component" value="Unassembled WGS sequence"/>
</dbReference>
<evidence type="ECO:0000259" key="3">
    <source>
        <dbReference type="PROSITE" id="PS50842"/>
    </source>
</evidence>
<feature type="signal peptide" evidence="2">
    <location>
        <begin position="1"/>
        <end position="19"/>
    </location>
</feature>
<evidence type="ECO:0000256" key="1">
    <source>
        <dbReference type="SAM" id="MobiDB-lite"/>
    </source>
</evidence>
<proteinExistence type="predicted"/>
<dbReference type="PROSITE" id="PS50842">
    <property type="entry name" value="EXPANSIN_EG45"/>
    <property type="match status" value="1"/>
</dbReference>
<dbReference type="EMBL" id="JAPUFD010000015">
    <property type="protein sequence ID" value="MDI1491565.1"/>
    <property type="molecule type" value="Genomic_DNA"/>
</dbReference>
<dbReference type="Pfam" id="PF22514">
    <property type="entry name" value="EXPB1_D1"/>
    <property type="match status" value="1"/>
</dbReference>
<feature type="domain" description="Expansin-like EG45" evidence="3">
    <location>
        <begin position="134"/>
        <end position="241"/>
    </location>
</feature>
<dbReference type="InterPro" id="IPR007112">
    <property type="entry name" value="Expansin/allergen_DPBB_dom"/>
</dbReference>
<feature type="chain" id="PRO_5041343378" description="Expansin-like EG45 domain-containing protein" evidence="2">
    <location>
        <begin position="20"/>
        <end position="295"/>
    </location>
</feature>
<feature type="compositionally biased region" description="Polar residues" evidence="1">
    <location>
        <begin position="34"/>
        <end position="45"/>
    </location>
</feature>
<keyword evidence="2" id="KW-0732">Signal</keyword>
<keyword evidence="5" id="KW-1185">Reference proteome</keyword>
<organism evidence="4 5">
    <name type="scientific">Ramalina farinacea</name>
    <dbReference type="NCBI Taxonomy" id="258253"/>
    <lineage>
        <taxon>Eukaryota</taxon>
        <taxon>Fungi</taxon>
        <taxon>Dikarya</taxon>
        <taxon>Ascomycota</taxon>
        <taxon>Pezizomycotina</taxon>
        <taxon>Lecanoromycetes</taxon>
        <taxon>OSLEUM clade</taxon>
        <taxon>Lecanoromycetidae</taxon>
        <taxon>Lecanorales</taxon>
        <taxon>Lecanorineae</taxon>
        <taxon>Ramalinaceae</taxon>
        <taxon>Ramalina</taxon>
    </lineage>
</organism>
<feature type="region of interest" description="Disordered" evidence="1">
    <location>
        <begin position="34"/>
        <end position="103"/>
    </location>
</feature>
<dbReference type="InterPro" id="IPR036908">
    <property type="entry name" value="RlpA-like_sf"/>
</dbReference>
<comment type="caution">
    <text evidence="4">The sequence shown here is derived from an EMBL/GenBank/DDBJ whole genome shotgun (WGS) entry which is preliminary data.</text>
</comment>
<evidence type="ECO:0000256" key="2">
    <source>
        <dbReference type="SAM" id="SignalP"/>
    </source>
</evidence>
<dbReference type="AlphaFoldDB" id="A0AA43TZ46"/>
<name>A0AA43TZ46_9LECA</name>
<accession>A0AA43TZ46</accession>
<protein>
    <recommendedName>
        <fullName evidence="3">Expansin-like EG45 domain-containing protein</fullName>
    </recommendedName>
</protein>
<sequence length="295" mass="29391">MRTQTLLAVLATTFSLCAASTEYGQCGGKEYSDYSQCTPSGTDDSGSACEADTGDTDPKSGPGSGPSNPTPPTPPTTSEAAAAASTAPSTTAPTTSTPPSIGGGGTVNSGACTAFSASSKKGYATTTHYYDGQEGACGCGTNGALSPWQATPDSSSTLFTAAGSQSLFGGSGSWCGSGCGTCYKLTNANYIAASGQGDCTGAGDSITVMITNLCPADGNQQWCGGQGGSGNQYGFGAHFDIMSQGGPKGWNNPVVAYEQVPCPGTFTTDYATCQCANGATSRVRRGLLGNEDMGY</sequence>
<evidence type="ECO:0000313" key="4">
    <source>
        <dbReference type="EMBL" id="MDI1491565.1"/>
    </source>
</evidence>
<dbReference type="Gene3D" id="2.40.40.10">
    <property type="entry name" value="RlpA-like domain"/>
    <property type="match status" value="1"/>
</dbReference>
<feature type="compositionally biased region" description="Low complexity" evidence="1">
    <location>
        <begin position="76"/>
        <end position="100"/>
    </location>
</feature>
<dbReference type="CDD" id="cd22278">
    <property type="entry name" value="DPBB_GH45_endoglucanase"/>
    <property type="match status" value="1"/>
</dbReference>
<dbReference type="SUPFAM" id="SSF50685">
    <property type="entry name" value="Barwin-like endoglucanases"/>
    <property type="match status" value="1"/>
</dbReference>
<reference evidence="4" key="1">
    <citation type="journal article" date="2023" name="Genome Biol. Evol.">
        <title>First Whole Genome Sequence and Flow Cytometry Genome Size Data for the Lichen-Forming Fungus Ramalina farinacea (Ascomycota).</title>
        <authorList>
            <person name="Llewellyn T."/>
            <person name="Mian S."/>
            <person name="Hill R."/>
            <person name="Leitch I.J."/>
            <person name="Gaya E."/>
        </authorList>
    </citation>
    <scope>NUCLEOTIDE SEQUENCE</scope>
    <source>
        <strain evidence="4">LIQ254RAFAR</strain>
    </source>
</reference>